<dbReference type="Proteomes" id="UP001144673">
    <property type="component" value="Chromosome 1"/>
</dbReference>
<name>A0A9W8QNA7_AKAMU</name>
<evidence type="ECO:0000313" key="1">
    <source>
        <dbReference type="EMBL" id="KAJ4164490.1"/>
    </source>
</evidence>
<reference evidence="1" key="1">
    <citation type="journal article" date="2023" name="Access Microbiol">
        <title>De-novo genome assembly for Akanthomyces muscarius, a biocontrol agent of insect agricultural pests.</title>
        <authorList>
            <person name="Erdos Z."/>
            <person name="Studholme D.J."/>
            <person name="Raymond B."/>
            <person name="Sharma M."/>
        </authorList>
    </citation>
    <scope>NUCLEOTIDE SEQUENCE</scope>
    <source>
        <strain evidence="1">Ve6</strain>
    </source>
</reference>
<dbReference type="RefSeq" id="XP_056059405.1">
    <property type="nucleotide sequence ID" value="XM_056204006.1"/>
</dbReference>
<protein>
    <submittedName>
        <fullName evidence="1">Uncharacterized protein</fullName>
    </submittedName>
</protein>
<accession>A0A9W8QNA7</accession>
<comment type="caution">
    <text evidence="1">The sequence shown here is derived from an EMBL/GenBank/DDBJ whole genome shotgun (WGS) entry which is preliminary data.</text>
</comment>
<dbReference type="AlphaFoldDB" id="A0A9W8QNA7"/>
<sequence length="294" mass="32948">MAKSRPADVLFLSSPRTLSNLLVKLLSGQTGWEQSTYCLHDAFEYAQSHLSECNVESPAESFGKYLEMLRAGYQDMTTAREGAHEKGHAFFLKSHVMEMTNPSRLFAGFRSDVCPFKFTTELEDSLRPLPGPTRPCYLTRCFYFPSAPDLWRSNAPSSTSLHFTRALFEWYEAATLLSPSTAGAEVGNLSISKTHPVVVDADDILEGDTVQRLAEMIDMDPEQILQKWDAQSTEGLEGLWESTGIDMSKSSRGLDLETKFGSWNELHGVEVGEALAFLTKRQMGDYMWLKSCKI</sequence>
<dbReference type="GeneID" id="80893322"/>
<organism evidence="1 2">
    <name type="scientific">Akanthomyces muscarius</name>
    <name type="common">Entomopathogenic fungus</name>
    <name type="synonym">Lecanicillium muscarium</name>
    <dbReference type="NCBI Taxonomy" id="2231603"/>
    <lineage>
        <taxon>Eukaryota</taxon>
        <taxon>Fungi</taxon>
        <taxon>Dikarya</taxon>
        <taxon>Ascomycota</taxon>
        <taxon>Pezizomycotina</taxon>
        <taxon>Sordariomycetes</taxon>
        <taxon>Hypocreomycetidae</taxon>
        <taxon>Hypocreales</taxon>
        <taxon>Cordycipitaceae</taxon>
        <taxon>Akanthomyces</taxon>
    </lineage>
</organism>
<dbReference type="EMBL" id="JAJHUN010000001">
    <property type="protein sequence ID" value="KAJ4164490.1"/>
    <property type="molecule type" value="Genomic_DNA"/>
</dbReference>
<keyword evidence="2" id="KW-1185">Reference proteome</keyword>
<gene>
    <name evidence="1" type="ORF">LMH87_006163</name>
</gene>
<evidence type="ECO:0000313" key="2">
    <source>
        <dbReference type="Proteomes" id="UP001144673"/>
    </source>
</evidence>
<dbReference type="KEGG" id="amus:LMH87_006163"/>
<proteinExistence type="predicted"/>